<proteinExistence type="predicted"/>
<dbReference type="Gene3D" id="3.40.30.120">
    <property type="match status" value="1"/>
</dbReference>
<keyword evidence="3" id="KW-0274">FAD</keyword>
<name>A0A6M6JGB3_9PSEU</name>
<dbReference type="PANTHER" id="PTHR43004">
    <property type="entry name" value="TRK SYSTEM POTASSIUM UPTAKE PROTEIN"/>
    <property type="match status" value="1"/>
</dbReference>
<comment type="cofactor">
    <cofactor evidence="1">
        <name>FAD</name>
        <dbReference type="ChEBI" id="CHEBI:57692"/>
    </cofactor>
</comment>
<dbReference type="PANTHER" id="PTHR43004:SF19">
    <property type="entry name" value="BINDING MONOOXYGENASE, PUTATIVE (JCVI)-RELATED"/>
    <property type="match status" value="1"/>
</dbReference>
<dbReference type="KEGG" id="pbro:HOP40_09980"/>
<dbReference type="AlphaFoldDB" id="A0A6M6JGB3"/>
<dbReference type="GO" id="GO:0071949">
    <property type="term" value="F:FAD binding"/>
    <property type="evidence" value="ECO:0007669"/>
    <property type="project" value="InterPro"/>
</dbReference>
<accession>A0A6M6JGB3</accession>
<keyword evidence="5" id="KW-0560">Oxidoreductase</keyword>
<reference evidence="5 6" key="1">
    <citation type="submission" date="2020-05" db="EMBL/GenBank/DDBJ databases">
        <authorList>
            <person name="Mo P."/>
        </authorList>
    </citation>
    <scope>NUCLEOTIDE SEQUENCE [LARGE SCALE GENOMIC DNA]</scope>
    <source>
        <strain evidence="5 6">Gen01</strain>
    </source>
</reference>
<feature type="domain" description="FAD-binding" evidence="4">
    <location>
        <begin position="11"/>
        <end position="360"/>
    </location>
</feature>
<evidence type="ECO:0000259" key="4">
    <source>
        <dbReference type="Pfam" id="PF01494"/>
    </source>
</evidence>
<dbReference type="Pfam" id="PF01494">
    <property type="entry name" value="FAD_binding_3"/>
    <property type="match status" value="1"/>
</dbReference>
<dbReference type="GO" id="GO:0016709">
    <property type="term" value="F:oxidoreductase activity, acting on paired donors, with incorporation or reduction of molecular oxygen, NAD(P)H as one donor, and incorporation of one atom of oxygen"/>
    <property type="evidence" value="ECO:0007669"/>
    <property type="project" value="UniProtKB-ARBA"/>
</dbReference>
<protein>
    <submittedName>
        <fullName evidence="5">FAD-binding monooxygenase</fullName>
    </submittedName>
</protein>
<dbReference type="InterPro" id="IPR002938">
    <property type="entry name" value="FAD-bd"/>
</dbReference>
<gene>
    <name evidence="5" type="ORF">HOP40_09980</name>
</gene>
<dbReference type="InterPro" id="IPR050641">
    <property type="entry name" value="RIFMO-like"/>
</dbReference>
<organism evidence="5 6">
    <name type="scientific">Pseudonocardia broussonetiae</name>
    <dbReference type="NCBI Taxonomy" id="2736640"/>
    <lineage>
        <taxon>Bacteria</taxon>
        <taxon>Bacillati</taxon>
        <taxon>Actinomycetota</taxon>
        <taxon>Actinomycetes</taxon>
        <taxon>Pseudonocardiales</taxon>
        <taxon>Pseudonocardiaceae</taxon>
        <taxon>Pseudonocardia</taxon>
    </lineage>
</organism>
<keyword evidence="2" id="KW-0285">Flavoprotein</keyword>
<dbReference type="NCBIfam" id="NF004780">
    <property type="entry name" value="PRK06126.1"/>
    <property type="match status" value="1"/>
</dbReference>
<dbReference type="Gene3D" id="3.30.9.10">
    <property type="entry name" value="D-Amino Acid Oxidase, subunit A, domain 2"/>
    <property type="match status" value="1"/>
</dbReference>
<evidence type="ECO:0000256" key="1">
    <source>
        <dbReference type="ARBA" id="ARBA00001974"/>
    </source>
</evidence>
<dbReference type="InterPro" id="IPR036188">
    <property type="entry name" value="FAD/NAD-bd_sf"/>
</dbReference>
<dbReference type="SUPFAM" id="SSF51905">
    <property type="entry name" value="FAD/NAD(P)-binding domain"/>
    <property type="match status" value="1"/>
</dbReference>
<dbReference type="RefSeq" id="WP_172156959.1">
    <property type="nucleotide sequence ID" value="NZ_CP053564.1"/>
</dbReference>
<keyword evidence="6" id="KW-1185">Reference proteome</keyword>
<dbReference type="EMBL" id="CP053564">
    <property type="protein sequence ID" value="QJY46090.1"/>
    <property type="molecule type" value="Genomic_DNA"/>
</dbReference>
<dbReference type="Proteomes" id="UP000505377">
    <property type="component" value="Chromosome"/>
</dbReference>
<evidence type="ECO:0000313" key="6">
    <source>
        <dbReference type="Proteomes" id="UP000505377"/>
    </source>
</evidence>
<dbReference type="Pfam" id="PF21274">
    <property type="entry name" value="Rng_hyd_C"/>
    <property type="match status" value="1"/>
</dbReference>
<evidence type="ECO:0000256" key="2">
    <source>
        <dbReference type="ARBA" id="ARBA00022630"/>
    </source>
</evidence>
<keyword evidence="5" id="KW-0503">Monooxygenase</keyword>
<dbReference type="Gene3D" id="3.50.50.60">
    <property type="entry name" value="FAD/NAD(P)-binding domain"/>
    <property type="match status" value="1"/>
</dbReference>
<evidence type="ECO:0000313" key="5">
    <source>
        <dbReference type="EMBL" id="QJY46090.1"/>
    </source>
</evidence>
<sequence length="523" mass="55082">MPDSPSPTSNAPVLIAGGGPAGLATAAELAHHGIRSVLVEPRAAVSHSRPRAKTTSARTMEILRRWGVADTLRERAPLTPAWSRTVVFCETLDGEVVTRFDDVFGLRAEPGDLVAEGGQQVAQPVVEEVLREHLLSTGLVDLRLGERVTALRATGDAVTCEIERADGSTYRAGASYVVGCDGAKGVTRDAIGATLVGSSATRSNLNTVFRAPGLRPAMGDAVHYWVIGPEVKATMGRLDLEGTWWAGLGGVDATCTPERAVELISALTGQPGTDIELLATDPWVPRALIADRWAAGRVFLAGESAHVNPPFGGHGFNTCVGDAVNIGWKLAAVLHGWADPGLLDSYEVERRDVAQRTIDSAVRNMASSGAGIARTAERIQETKFEEFHSLGLVLGYTYHGSPAVVGAGDAPPVDVVTYTPSTTPGSRLPHTWIGPGHSLFDDLGRGFTLLCPPGADPADATTFAAGAAVLRVPLTVLPAPTALAHEPYLLVRPDQHIAWRGEQPDASVLTRVLGRPPATAQRS</sequence>
<dbReference type="PRINTS" id="PR00420">
    <property type="entry name" value="RNGMNOXGNASE"/>
</dbReference>
<evidence type="ECO:0000256" key="3">
    <source>
        <dbReference type="ARBA" id="ARBA00022827"/>
    </source>
</evidence>